<keyword evidence="3" id="KW-1185">Reference proteome</keyword>
<evidence type="ECO:0000313" key="2">
    <source>
        <dbReference type="EMBL" id="KZS87772.1"/>
    </source>
</evidence>
<dbReference type="Proteomes" id="UP000076722">
    <property type="component" value="Unassembled WGS sequence"/>
</dbReference>
<dbReference type="OrthoDB" id="94039at2759"/>
<name>A0A164NJP7_9AGAM</name>
<dbReference type="Gene3D" id="3.40.50.1820">
    <property type="entry name" value="alpha/beta hydrolase"/>
    <property type="match status" value="1"/>
</dbReference>
<reference evidence="2 3" key="1">
    <citation type="journal article" date="2016" name="Mol. Biol. Evol.">
        <title>Comparative Genomics of Early-Diverging Mushroom-Forming Fungi Provides Insights into the Origins of Lignocellulose Decay Capabilities.</title>
        <authorList>
            <person name="Nagy L.G."/>
            <person name="Riley R."/>
            <person name="Tritt A."/>
            <person name="Adam C."/>
            <person name="Daum C."/>
            <person name="Floudas D."/>
            <person name="Sun H."/>
            <person name="Yadav J.S."/>
            <person name="Pangilinan J."/>
            <person name="Larsson K.H."/>
            <person name="Matsuura K."/>
            <person name="Barry K."/>
            <person name="Labutti K."/>
            <person name="Kuo R."/>
            <person name="Ohm R.A."/>
            <person name="Bhattacharya S.S."/>
            <person name="Shirouzu T."/>
            <person name="Yoshinaga Y."/>
            <person name="Martin F.M."/>
            <person name="Grigoriev I.V."/>
            <person name="Hibbett D.S."/>
        </authorList>
    </citation>
    <scope>NUCLEOTIDE SEQUENCE [LARGE SCALE GENOMIC DNA]</scope>
    <source>
        <strain evidence="2 3">HHB9708</strain>
    </source>
</reference>
<dbReference type="AlphaFoldDB" id="A0A164NJP7"/>
<evidence type="ECO:0000259" key="1">
    <source>
        <dbReference type="Pfam" id="PF12697"/>
    </source>
</evidence>
<accession>A0A164NJP7</accession>
<dbReference type="EMBL" id="KV419444">
    <property type="protein sequence ID" value="KZS87772.1"/>
    <property type="molecule type" value="Genomic_DNA"/>
</dbReference>
<dbReference type="InterPro" id="IPR000073">
    <property type="entry name" value="AB_hydrolase_1"/>
</dbReference>
<dbReference type="Pfam" id="PF12697">
    <property type="entry name" value="Abhydrolase_6"/>
    <property type="match status" value="1"/>
</dbReference>
<dbReference type="SUPFAM" id="SSF53474">
    <property type="entry name" value="alpha/beta-Hydrolases"/>
    <property type="match status" value="1"/>
</dbReference>
<organism evidence="2 3">
    <name type="scientific">Sistotremastrum niveocremeum HHB9708</name>
    <dbReference type="NCBI Taxonomy" id="1314777"/>
    <lineage>
        <taxon>Eukaryota</taxon>
        <taxon>Fungi</taxon>
        <taxon>Dikarya</taxon>
        <taxon>Basidiomycota</taxon>
        <taxon>Agaricomycotina</taxon>
        <taxon>Agaricomycetes</taxon>
        <taxon>Sistotremastrales</taxon>
        <taxon>Sistotremastraceae</taxon>
        <taxon>Sertulicium</taxon>
        <taxon>Sertulicium niveocremeum</taxon>
    </lineage>
</organism>
<evidence type="ECO:0000313" key="3">
    <source>
        <dbReference type="Proteomes" id="UP000076722"/>
    </source>
</evidence>
<proteinExistence type="predicted"/>
<feature type="domain" description="AB hydrolase-1" evidence="1">
    <location>
        <begin position="46"/>
        <end position="220"/>
    </location>
</feature>
<dbReference type="InterPro" id="IPR029058">
    <property type="entry name" value="AB_hydrolase_fold"/>
</dbReference>
<sequence>MSWHCETYVVDSRPSYHYRVMGNRYTPKIPRDNSQSRLGKDKHISLIFLHATSMFKECFEPVIDLLFTGYTSRSGKSPVIDEVWSIECPNHGYSAVLNADDIRIHNAETWQTHEYADAAYAFLRGRPGGHDLPKKNLVIIGHSMGAFMMPYLTQREPKIEFDAIILCDPIISPRCREMDMIEKVWVKSTFSHRDTWTSRVEAREYLDRYKVWKIWTSDIKDLFVGGELPDSHPLGGAVKLAFSKEHEISTYRTSVADDTAHNELASLYASNTPVHLVYDMNPHPIVGKVQATLHRCHGFEPTSAQPIRSGHMFFQTNPIEGAELIMTALEYERNPHNDITVARL</sequence>
<gene>
    <name evidence="2" type="ORF">SISNIDRAFT_470669</name>
</gene>
<protein>
    <recommendedName>
        <fullName evidence="1">AB hydrolase-1 domain-containing protein</fullName>
    </recommendedName>
</protein>